<dbReference type="PANTHER" id="PTHR12143">
    <property type="entry name" value="PEPTIDE N-GLYCANASE PNGASE -RELATED"/>
    <property type="match status" value="1"/>
</dbReference>
<proteinExistence type="predicted"/>
<dbReference type="STRING" id="915059.NH26_22090"/>
<dbReference type="Gene3D" id="1.20.1610.10">
    <property type="entry name" value="alpha-1,2-mannosidases domains"/>
    <property type="match status" value="1"/>
</dbReference>
<keyword evidence="3" id="KW-0106">Calcium</keyword>
<dbReference type="Proteomes" id="UP000179797">
    <property type="component" value="Unassembled WGS sequence"/>
</dbReference>
<dbReference type="GO" id="GO:0030246">
    <property type="term" value="F:carbohydrate binding"/>
    <property type="evidence" value="ECO:0007669"/>
    <property type="project" value="InterPro"/>
</dbReference>
<feature type="signal peptide" evidence="4">
    <location>
        <begin position="1"/>
        <end position="21"/>
    </location>
</feature>
<dbReference type="InterPro" id="IPR041371">
    <property type="entry name" value="GH92_N"/>
</dbReference>
<dbReference type="EMBL" id="JRYR02000002">
    <property type="protein sequence ID" value="OHX64293.1"/>
    <property type="molecule type" value="Genomic_DNA"/>
</dbReference>
<dbReference type="InterPro" id="IPR014718">
    <property type="entry name" value="GH-type_carb-bd"/>
</dbReference>
<dbReference type="Gene3D" id="2.70.98.10">
    <property type="match status" value="1"/>
</dbReference>
<dbReference type="Gene3D" id="1.20.1050.60">
    <property type="entry name" value="alpha-1,2-mannosidase"/>
    <property type="match status" value="1"/>
</dbReference>
<feature type="domain" description="Glycosyl hydrolase family 92" evidence="5">
    <location>
        <begin position="288"/>
        <end position="746"/>
    </location>
</feature>
<dbReference type="PANTHER" id="PTHR12143:SF39">
    <property type="entry name" value="SECRETED PROTEIN"/>
    <property type="match status" value="1"/>
</dbReference>
<dbReference type="GO" id="GO:0005829">
    <property type="term" value="C:cytosol"/>
    <property type="evidence" value="ECO:0007669"/>
    <property type="project" value="TreeGrafter"/>
</dbReference>
<dbReference type="Pfam" id="PF17678">
    <property type="entry name" value="Glyco_hydro_92N"/>
    <property type="match status" value="1"/>
</dbReference>
<evidence type="ECO:0000256" key="2">
    <source>
        <dbReference type="ARBA" id="ARBA00011245"/>
    </source>
</evidence>
<keyword evidence="8" id="KW-1185">Reference proteome</keyword>
<dbReference type="InterPro" id="IPR005887">
    <property type="entry name" value="GH92_a_mannosidase_put"/>
</dbReference>
<name>A0A1S1YTV1_FLAPC</name>
<dbReference type="InterPro" id="IPR008928">
    <property type="entry name" value="6-hairpin_glycosidase_sf"/>
</dbReference>
<reference evidence="7 8" key="1">
    <citation type="journal article" date="2012" name="Int. J. Syst. Evol. Microbiol.">
        <title>Flammeovirga pacifica sp. nov., isolated from deep-sea sediment.</title>
        <authorList>
            <person name="Xu H."/>
            <person name="Fu Y."/>
            <person name="Yang N."/>
            <person name="Ding Z."/>
            <person name="Lai Q."/>
            <person name="Zeng R."/>
        </authorList>
    </citation>
    <scope>NUCLEOTIDE SEQUENCE [LARGE SCALE GENOMIC DNA]</scope>
    <source>
        <strain evidence="8">DSM 24597 / LMG 26175 / WPAGA1</strain>
    </source>
</reference>
<evidence type="ECO:0000256" key="3">
    <source>
        <dbReference type="ARBA" id="ARBA00022837"/>
    </source>
</evidence>
<evidence type="ECO:0000256" key="4">
    <source>
        <dbReference type="SAM" id="SignalP"/>
    </source>
</evidence>
<evidence type="ECO:0000259" key="6">
    <source>
        <dbReference type="Pfam" id="PF17678"/>
    </source>
</evidence>
<dbReference type="SUPFAM" id="SSF48208">
    <property type="entry name" value="Six-hairpin glycosidases"/>
    <property type="match status" value="1"/>
</dbReference>
<dbReference type="GO" id="GO:0006516">
    <property type="term" value="P:glycoprotein catabolic process"/>
    <property type="evidence" value="ECO:0007669"/>
    <property type="project" value="TreeGrafter"/>
</dbReference>
<evidence type="ECO:0000313" key="7">
    <source>
        <dbReference type="EMBL" id="OHX64293.1"/>
    </source>
</evidence>
<dbReference type="GO" id="GO:0005975">
    <property type="term" value="P:carbohydrate metabolic process"/>
    <property type="evidence" value="ECO:0007669"/>
    <property type="project" value="InterPro"/>
</dbReference>
<organism evidence="7 8">
    <name type="scientific">Flammeovirga pacifica</name>
    <dbReference type="NCBI Taxonomy" id="915059"/>
    <lineage>
        <taxon>Bacteria</taxon>
        <taxon>Pseudomonadati</taxon>
        <taxon>Bacteroidota</taxon>
        <taxon>Cytophagia</taxon>
        <taxon>Cytophagales</taxon>
        <taxon>Flammeovirgaceae</taxon>
        <taxon>Flammeovirga</taxon>
    </lineage>
</organism>
<gene>
    <name evidence="7" type="ORF">NH26_22090</name>
</gene>
<feature type="chain" id="PRO_5010236866" evidence="4">
    <location>
        <begin position="22"/>
        <end position="749"/>
    </location>
</feature>
<keyword evidence="4" id="KW-0732">Signal</keyword>
<feature type="domain" description="Glycosyl hydrolase family 92 N-terminal" evidence="6">
    <location>
        <begin position="27"/>
        <end position="282"/>
    </location>
</feature>
<evidence type="ECO:0000256" key="1">
    <source>
        <dbReference type="ARBA" id="ARBA00001913"/>
    </source>
</evidence>
<dbReference type="OrthoDB" id="9762711at2"/>
<accession>A0A1S1YTV1</accession>
<dbReference type="Pfam" id="PF07971">
    <property type="entry name" value="Glyco_hydro_92"/>
    <property type="match status" value="1"/>
</dbReference>
<dbReference type="InterPro" id="IPR012939">
    <property type="entry name" value="Glyco_hydro_92"/>
</dbReference>
<evidence type="ECO:0000313" key="8">
    <source>
        <dbReference type="Proteomes" id="UP000179797"/>
    </source>
</evidence>
<dbReference type="InterPro" id="IPR050883">
    <property type="entry name" value="PNGase"/>
</dbReference>
<dbReference type="RefSeq" id="WP_044220772.1">
    <property type="nucleotide sequence ID" value="NZ_JRYR02000002.1"/>
</dbReference>
<dbReference type="Gene3D" id="3.30.2080.10">
    <property type="entry name" value="GH92 mannosidase domain"/>
    <property type="match status" value="1"/>
</dbReference>
<comment type="cofactor">
    <cofactor evidence="1">
        <name>Ca(2+)</name>
        <dbReference type="ChEBI" id="CHEBI:29108"/>
    </cofactor>
</comment>
<protein>
    <submittedName>
        <fullName evidence="7">Alpha-mannosidase</fullName>
    </submittedName>
</protein>
<sequence length="749" mass="84068">MNLRKFYSIAIACLISSIVSAQDYTNYVNPFIGTTNYGATNPGAIAPRGMVSVVPFNTSGGETSFEKDSGWLSQVYEYTNTFFTGFSHVNLSGVGCPDLGAVIVMPTTGDVNIHPMEYGSSLSDQKAQAGLYEAHIDKYDVDAKVTATQRAGISKFSFPAGKANLLLNLGQALSNESGAMVKVVNNQEIEGMRMVGSFCYNNPKTVYPVYFVMKVNKKADQTAVWQQHKLNEGPEAAWMEAYNGQQRIIEDAYYPIIGDSLGTIFSYDFAEPTEVEVKVGISYVSIENARKNLDAEVANISFDEVAKRAKDNWNDVLSTIQVEGGTEDEKTVFYTALYHTMIHPNIMSDVNGEYPEAKTRKTRHTDGDRYTVFSLWDTYRNLHQLMTLAYPEQQLNMVNTMLDIYDETGWLPKWELNGTETFTMVGDPAAIVVADTYLRGLNQFDENKAFEAIMKSAYPVESGNPFRPSIESYIENGYVAVDEELEGKLWASVSTSQEYYVADFGIAQFAKSLGKDEIYKEFTNRANGYKKLVDPETKFLRPRHADGKWYADFNPLSGANFEHTVGYAEGNAYQYNLMVAQDIPGLIKSFGGKKAFVNRLDEIFEKDQFDMANEPDMNYPFIYNYIKGQEHKATEKVHELRKKYFTNQPDGIAGNDDTGTMSAWVVFSMMGIYPDAPAVPQYTITVPEFDEVTIHLDKKFWNNDQLVIKKTGGKTNKIKAIKVDGKTHKGYFISHKDLVSAKTLEIVTY</sequence>
<dbReference type="AlphaFoldDB" id="A0A1S1YTV1"/>
<dbReference type="NCBIfam" id="TIGR01180">
    <property type="entry name" value="aman2_put"/>
    <property type="match status" value="1"/>
</dbReference>
<dbReference type="GO" id="GO:0000224">
    <property type="term" value="F:peptide-N4-(N-acetyl-beta-glucosaminyl)asparagine amidase activity"/>
    <property type="evidence" value="ECO:0007669"/>
    <property type="project" value="TreeGrafter"/>
</dbReference>
<comment type="caution">
    <text evidence="7">The sequence shown here is derived from an EMBL/GenBank/DDBJ whole genome shotgun (WGS) entry which is preliminary data.</text>
</comment>
<evidence type="ECO:0000259" key="5">
    <source>
        <dbReference type="Pfam" id="PF07971"/>
    </source>
</evidence>
<comment type="subunit">
    <text evidence="2">Monomer.</text>
</comment>